<dbReference type="GO" id="GO:0031122">
    <property type="term" value="P:cytoplasmic microtubule organization"/>
    <property type="evidence" value="ECO:0007669"/>
    <property type="project" value="TreeGrafter"/>
</dbReference>
<dbReference type="GO" id="GO:0034451">
    <property type="term" value="C:centriolar satellite"/>
    <property type="evidence" value="ECO:0007669"/>
    <property type="project" value="TreeGrafter"/>
</dbReference>
<proteinExistence type="predicted"/>
<keyword evidence="1" id="KW-0175">Coiled coil</keyword>
<dbReference type="Gene3D" id="1.20.5.1160">
    <property type="entry name" value="Vasodilator-stimulated phosphoprotein"/>
    <property type="match status" value="1"/>
</dbReference>
<dbReference type="PANTHER" id="PTHR31935:SF1">
    <property type="entry name" value="COILED-COIL DOMAIN-CONTAINING PROTEIN 13"/>
    <property type="match status" value="1"/>
</dbReference>
<reference evidence="3" key="2">
    <citation type="submission" date="2025-09" db="UniProtKB">
        <authorList>
            <consortium name="Ensembl"/>
        </authorList>
    </citation>
    <scope>IDENTIFICATION</scope>
</reference>
<reference evidence="3" key="1">
    <citation type="submission" date="2025-08" db="UniProtKB">
        <authorList>
            <consortium name="Ensembl"/>
        </authorList>
    </citation>
    <scope>IDENTIFICATION</scope>
</reference>
<name>A0A8C9H349_9PRIM</name>
<keyword evidence="4" id="KW-1185">Reference proteome</keyword>
<feature type="region of interest" description="Disordered" evidence="2">
    <location>
        <begin position="21"/>
        <end position="51"/>
    </location>
</feature>
<feature type="region of interest" description="Disordered" evidence="2">
    <location>
        <begin position="579"/>
        <end position="615"/>
    </location>
</feature>
<sequence>MAADEASQNTLRLQFKAMQEMQHKRLQKQMEKKREKELSLKSRADDPEAPLEVSDGLSLLHTGEPNSKNNFEKRVLEDEIEHLRNELRETVDENGRLYKLLKERDFEIKHLKKKIEEDRLAFTGTAGVAGDVVATKIVELSKKNRLLMAELEGAKTRVKQLTNRIQELERELQTALTRLSAKGATDAGAKPPRAQMGDRALPEALEVKALQDRLAATNLKMSDLRNQIQSVKQELRMAQKVLASEVGEDVNVQQLLSSPGTWRGRAQQILVLQSKVRELEKQLGQSRSQSVGTASDELSVYPHPRKLSAQEKNLLRIRSLEREKQEGLEKLASERDALQRELEELRKKFEGMRSRNKLLSSEVKTLKNQMGTLVEKGRHDDELIDALMDQLKQLQEILGSLSLQEEKTRVSQHHLDQQLNSEAQQSNSLVAQLQAMVAEREAKVRQLEMEIGQLNVHYLRNKGVGEGSSGREVSPAYTQFLEDPGLTKSPASAGDHVGRLGSSRFSDSPEQKGWQAQVTEIKALWQAAEVERDRLTEFVTVLQKRVEESNSKLLESERKLQEERHRTVVLEQHLEKIRLEPGKASASQRAAPRTKTGLPTSNTRQNPTGSEKKDLSFAQLSDVPVESQMEELTTRLAVQVEENEMLKAALSSALRGKEEDFRMYHEILGQVKSVFLQALRQQKTDKQ</sequence>
<feature type="coiled-coil region" evidence="1">
    <location>
        <begin position="137"/>
        <end position="241"/>
    </location>
</feature>
<feature type="coiled-coil region" evidence="1">
    <location>
        <begin position="317"/>
        <end position="404"/>
    </location>
</feature>
<feature type="compositionally biased region" description="Polar residues" evidence="2">
    <location>
        <begin position="597"/>
        <end position="609"/>
    </location>
</feature>
<evidence type="ECO:0000256" key="1">
    <source>
        <dbReference type="SAM" id="Coils"/>
    </source>
</evidence>
<evidence type="ECO:0000256" key="2">
    <source>
        <dbReference type="SAM" id="MobiDB-lite"/>
    </source>
</evidence>
<evidence type="ECO:0000313" key="3">
    <source>
        <dbReference type="Ensembl" id="ENSPTEP00000012612.1"/>
    </source>
</evidence>
<dbReference type="GO" id="GO:1905515">
    <property type="term" value="P:non-motile cilium assembly"/>
    <property type="evidence" value="ECO:0007669"/>
    <property type="project" value="TreeGrafter"/>
</dbReference>
<dbReference type="PANTHER" id="PTHR31935">
    <property type="entry name" value="COILED-COIL DOMAIN-CONTAINING PROTEIN 13"/>
    <property type="match status" value="1"/>
</dbReference>
<evidence type="ECO:0000313" key="4">
    <source>
        <dbReference type="Proteomes" id="UP000694416"/>
    </source>
</evidence>
<feature type="coiled-coil region" evidence="1">
    <location>
        <begin position="539"/>
        <end position="566"/>
    </location>
</feature>
<protein>
    <submittedName>
        <fullName evidence="3">Coiled-coil domain containing 13</fullName>
    </submittedName>
</protein>
<accession>A0A8C9H349</accession>
<organism evidence="3 4">
    <name type="scientific">Piliocolobus tephrosceles</name>
    <name type="common">Ugandan red Colobus</name>
    <dbReference type="NCBI Taxonomy" id="591936"/>
    <lineage>
        <taxon>Eukaryota</taxon>
        <taxon>Metazoa</taxon>
        <taxon>Chordata</taxon>
        <taxon>Craniata</taxon>
        <taxon>Vertebrata</taxon>
        <taxon>Euteleostomi</taxon>
        <taxon>Mammalia</taxon>
        <taxon>Eutheria</taxon>
        <taxon>Euarchontoglires</taxon>
        <taxon>Primates</taxon>
        <taxon>Haplorrhini</taxon>
        <taxon>Catarrhini</taxon>
        <taxon>Cercopithecidae</taxon>
        <taxon>Colobinae</taxon>
        <taxon>Piliocolobus</taxon>
    </lineage>
</organism>
<dbReference type="Ensembl" id="ENSPTET00000018972.1">
    <property type="protein sequence ID" value="ENSPTEP00000012612.1"/>
    <property type="gene ID" value="ENSPTEG00000014140.1"/>
</dbReference>
<feature type="compositionally biased region" description="Basic and acidic residues" evidence="2">
    <location>
        <begin position="28"/>
        <end position="46"/>
    </location>
</feature>
<feature type="region of interest" description="Disordered" evidence="2">
    <location>
        <begin position="483"/>
        <end position="511"/>
    </location>
</feature>
<dbReference type="AlphaFoldDB" id="A0A8C9H349"/>
<gene>
    <name evidence="3" type="primary">CCDC13</name>
</gene>
<dbReference type="Proteomes" id="UP000694416">
    <property type="component" value="Unplaced"/>
</dbReference>
<dbReference type="InterPro" id="IPR038929">
    <property type="entry name" value="CCDC13"/>
</dbReference>